<evidence type="ECO:0000313" key="11">
    <source>
        <dbReference type="Proteomes" id="UP000182690"/>
    </source>
</evidence>
<dbReference type="InterPro" id="IPR017896">
    <property type="entry name" value="4Fe4S_Fe-S-bd"/>
</dbReference>
<dbReference type="PROSITE" id="PS00198">
    <property type="entry name" value="4FE4S_FER_1"/>
    <property type="match status" value="1"/>
</dbReference>
<dbReference type="InterPro" id="IPR036318">
    <property type="entry name" value="FAD-bd_PCMH-like_sf"/>
</dbReference>
<dbReference type="InterPro" id="IPR017900">
    <property type="entry name" value="4Fe4S_Fe_S_CS"/>
</dbReference>
<keyword evidence="3" id="KW-0479">Metal-binding</keyword>
<dbReference type="SUPFAM" id="SSF56176">
    <property type="entry name" value="FAD-binding/transporter-associated domain-like"/>
    <property type="match status" value="1"/>
</dbReference>
<dbReference type="SUPFAM" id="SSF46548">
    <property type="entry name" value="alpha-helical ferredoxin"/>
    <property type="match status" value="1"/>
</dbReference>
<dbReference type="AlphaFoldDB" id="A0A1H0Y1I1"/>
<dbReference type="InterPro" id="IPR004017">
    <property type="entry name" value="Cys_rich_dom"/>
</dbReference>
<name>A0A1H0Y1I1_9MICO</name>
<reference evidence="10 11" key="1">
    <citation type="submission" date="2016-10" db="EMBL/GenBank/DDBJ databases">
        <authorList>
            <person name="de Groot N.N."/>
        </authorList>
    </citation>
    <scope>NUCLEOTIDE SEQUENCE [LARGE SCALE GENOMIC DNA]</scope>
    <source>
        <strain evidence="10 11">DSM 22788</strain>
    </source>
</reference>
<dbReference type="InterPro" id="IPR009051">
    <property type="entry name" value="Helical_ferredxn"/>
</dbReference>
<dbReference type="InterPro" id="IPR016166">
    <property type="entry name" value="FAD-bd_PCMH"/>
</dbReference>
<dbReference type="InterPro" id="IPR016171">
    <property type="entry name" value="Vanillyl_alc_oxidase_C-sub2"/>
</dbReference>
<evidence type="ECO:0000256" key="4">
    <source>
        <dbReference type="ARBA" id="ARBA00022827"/>
    </source>
</evidence>
<evidence type="ECO:0000256" key="2">
    <source>
        <dbReference type="ARBA" id="ARBA00022630"/>
    </source>
</evidence>
<keyword evidence="4" id="KW-0274">FAD</keyword>
<dbReference type="Gene3D" id="1.10.1060.10">
    <property type="entry name" value="Alpha-helical ferredoxin"/>
    <property type="match status" value="1"/>
</dbReference>
<dbReference type="eggNOG" id="COG0247">
    <property type="taxonomic scope" value="Bacteria"/>
</dbReference>
<dbReference type="GO" id="GO:0008720">
    <property type="term" value="F:D-lactate dehydrogenase (NAD+) activity"/>
    <property type="evidence" value="ECO:0007669"/>
    <property type="project" value="TreeGrafter"/>
</dbReference>
<evidence type="ECO:0000259" key="8">
    <source>
        <dbReference type="PROSITE" id="PS51379"/>
    </source>
</evidence>
<comment type="cofactor">
    <cofactor evidence="1">
        <name>FAD</name>
        <dbReference type="ChEBI" id="CHEBI:57692"/>
    </cofactor>
</comment>
<dbReference type="eggNOG" id="COG0277">
    <property type="taxonomic scope" value="Bacteria"/>
</dbReference>
<keyword evidence="6" id="KW-0408">Iron</keyword>
<evidence type="ECO:0000313" key="10">
    <source>
        <dbReference type="EMBL" id="SDQ09024.1"/>
    </source>
</evidence>
<dbReference type="PROSITE" id="PS51387">
    <property type="entry name" value="FAD_PCMH"/>
    <property type="match status" value="1"/>
</dbReference>
<protein>
    <submittedName>
        <fullName evidence="10">FAD/FMN-containing dehydrogenase</fullName>
    </submittedName>
</protein>
<keyword evidence="7" id="KW-0411">Iron-sulfur</keyword>
<gene>
    <name evidence="10" type="ORF">SAMN04488565_0430</name>
</gene>
<dbReference type="Pfam" id="PF13183">
    <property type="entry name" value="Fer4_8"/>
    <property type="match status" value="1"/>
</dbReference>
<dbReference type="EMBL" id="FNKB01000001">
    <property type="protein sequence ID" value="SDQ09024.1"/>
    <property type="molecule type" value="Genomic_DNA"/>
</dbReference>
<evidence type="ECO:0000256" key="7">
    <source>
        <dbReference type="ARBA" id="ARBA00023014"/>
    </source>
</evidence>
<dbReference type="InterPro" id="IPR004113">
    <property type="entry name" value="FAD-bd_oxidored_4_C"/>
</dbReference>
<dbReference type="SUPFAM" id="SSF55103">
    <property type="entry name" value="FAD-linked oxidases, C-terminal domain"/>
    <property type="match status" value="1"/>
</dbReference>
<dbReference type="GO" id="GO:1903457">
    <property type="term" value="P:lactate catabolic process"/>
    <property type="evidence" value="ECO:0007669"/>
    <property type="project" value="TreeGrafter"/>
</dbReference>
<dbReference type="Proteomes" id="UP000182690">
    <property type="component" value="Unassembled WGS sequence"/>
</dbReference>
<dbReference type="InterPro" id="IPR016169">
    <property type="entry name" value="FAD-bd_PCMH_sub2"/>
</dbReference>
<dbReference type="Pfam" id="PF01565">
    <property type="entry name" value="FAD_binding_4"/>
    <property type="match status" value="1"/>
</dbReference>
<dbReference type="OrthoDB" id="9770306at2"/>
<dbReference type="InterPro" id="IPR016164">
    <property type="entry name" value="FAD-linked_Oxase-like_C"/>
</dbReference>
<dbReference type="PANTHER" id="PTHR11748:SF119">
    <property type="entry name" value="D-2-HYDROXYGLUTARATE DEHYDROGENASE"/>
    <property type="match status" value="1"/>
</dbReference>
<accession>A0A1H0Y1I1</accession>
<dbReference type="InterPro" id="IPR016167">
    <property type="entry name" value="FAD-bd_PCMH_sub1"/>
</dbReference>
<dbReference type="Gene3D" id="3.30.70.2740">
    <property type="match status" value="1"/>
</dbReference>
<dbReference type="GO" id="GO:0051536">
    <property type="term" value="F:iron-sulfur cluster binding"/>
    <property type="evidence" value="ECO:0007669"/>
    <property type="project" value="UniProtKB-KW"/>
</dbReference>
<organism evidence="10 11">
    <name type="scientific">Leucobacter chromiiresistens</name>
    <dbReference type="NCBI Taxonomy" id="1079994"/>
    <lineage>
        <taxon>Bacteria</taxon>
        <taxon>Bacillati</taxon>
        <taxon>Actinomycetota</taxon>
        <taxon>Actinomycetes</taxon>
        <taxon>Micrococcales</taxon>
        <taxon>Microbacteriaceae</taxon>
        <taxon>Leucobacter</taxon>
    </lineage>
</organism>
<dbReference type="PROSITE" id="PS51379">
    <property type="entry name" value="4FE4S_FER_2"/>
    <property type="match status" value="1"/>
</dbReference>
<dbReference type="Gene3D" id="3.30.43.10">
    <property type="entry name" value="Uridine Diphospho-n-acetylenolpyruvylglucosamine Reductase, domain 2"/>
    <property type="match status" value="1"/>
</dbReference>
<sequence length="986" mass="105928">MSDLTLAATDTTQLVVDLRERGIEVDDAPRRRSEYSFDASNYRIRPQAVVFPRTVHEIRTVLRAAQAAGVPVTTRGGGTSMAGNAVGHGLIIDLSRRFVDVDEIDVDERSVWVDGGVVLGELRTLVEHATAGALTFAPDPSSLCRATVGGSIGNDACGNHSVAYGRMPQHVREIEVVTLDGAHLRLGRGSIVAVDPQDAQSTARAEQLTAALRDLAQAHLAALRVELQSIPRQVSGYHLAHLLPEEGFDVAAALAGSEGTVAVITRARVGLVPRPATTALLCLGYADTVDSARDVMTILASKPTAIEGLDRSIVEIMRHRRGRESVDGLPSGEAFLMVEFSADDVEEAREHCEELLVALSAAGRVTDSAVVTDPVARAKLWRVREDGAGLSSRRVDGKQTWPGWEDSAVAPDRLADYLSELLPLVEKYRYSAFMYGHFGAGCVHMRLDYDLRSEHGRRDFEAFTREAAALVVAHGGSLSGEHGDGRARSELLNVMYSPEMLELFAAFKRTWDPENLLNPGIIVGPDAFTASLALADTPAPGPTAGEPSVITETVTMGLSIQSRTRLPLASPYVGNAHACIGVGRCRATSGGFMCPSYRATKDEKDSTRGRARVLQELTRANTNSLDGWSSPEVREALDLCLSCKACSSDCPTGVDIAEAKSELIDEHYRGRLRPFTHYSIGWLPRWLPLIGRVAGIANTGARIGLLRRIADWLGVSAKRRLPAFRSRGEIRRRIAEATFDPAGDILIFADSFTKAFRPEAIPAAARVLGDTGRTVGCTADACCGLTWISTGQRDGARRRLARLIRHLDDGTERDIVVLEPSCAAAIRDEGPKMVGGDAADRVAARVRSFSVAVDEAVQRGWAPTAPAPDAAVLQTHCHEHAVFGSGAQKRVLGAWGVSRIVESSSCCGVAGNFGFESEHFDMSMQVAEHSIAPALRQAPEGALVLTDGFSCTMQVSQIDPDLSGQHLALALDPARAPRAAEQEARE</sequence>
<dbReference type="PANTHER" id="PTHR11748">
    <property type="entry name" value="D-LACTATE DEHYDROGENASE"/>
    <property type="match status" value="1"/>
</dbReference>
<proteinExistence type="predicted"/>
<dbReference type="GO" id="GO:0046872">
    <property type="term" value="F:metal ion binding"/>
    <property type="evidence" value="ECO:0007669"/>
    <property type="project" value="UniProtKB-KW"/>
</dbReference>
<evidence type="ECO:0000256" key="6">
    <source>
        <dbReference type="ARBA" id="ARBA00023004"/>
    </source>
</evidence>
<dbReference type="GO" id="GO:0004458">
    <property type="term" value="F:D-lactate dehydrogenase (cytochrome) activity"/>
    <property type="evidence" value="ECO:0007669"/>
    <property type="project" value="TreeGrafter"/>
</dbReference>
<dbReference type="Gene3D" id="3.30.70.2190">
    <property type="match status" value="1"/>
</dbReference>
<evidence type="ECO:0000256" key="5">
    <source>
        <dbReference type="ARBA" id="ARBA00023002"/>
    </source>
</evidence>
<dbReference type="Gene3D" id="3.30.465.10">
    <property type="match status" value="1"/>
</dbReference>
<dbReference type="Pfam" id="PF02754">
    <property type="entry name" value="CCG"/>
    <property type="match status" value="1"/>
</dbReference>
<evidence type="ECO:0000256" key="1">
    <source>
        <dbReference type="ARBA" id="ARBA00001974"/>
    </source>
</evidence>
<dbReference type="InterPro" id="IPR006094">
    <property type="entry name" value="Oxid_FAD_bind_N"/>
</dbReference>
<feature type="domain" description="FAD-binding PCMH-type" evidence="9">
    <location>
        <begin position="42"/>
        <end position="274"/>
    </location>
</feature>
<dbReference type="GO" id="GO:0071949">
    <property type="term" value="F:FAD binding"/>
    <property type="evidence" value="ECO:0007669"/>
    <property type="project" value="InterPro"/>
</dbReference>
<dbReference type="RefSeq" id="WP_010155813.1">
    <property type="nucleotide sequence ID" value="NZ_FNKB01000001.1"/>
</dbReference>
<keyword evidence="2" id="KW-0285">Flavoprotein</keyword>
<evidence type="ECO:0000259" key="9">
    <source>
        <dbReference type="PROSITE" id="PS51387"/>
    </source>
</evidence>
<dbReference type="Pfam" id="PF02913">
    <property type="entry name" value="FAD-oxidase_C"/>
    <property type="match status" value="1"/>
</dbReference>
<feature type="domain" description="4Fe-4S ferredoxin-type" evidence="8">
    <location>
        <begin position="629"/>
        <end position="660"/>
    </location>
</feature>
<evidence type="ECO:0000256" key="3">
    <source>
        <dbReference type="ARBA" id="ARBA00022723"/>
    </source>
</evidence>
<keyword evidence="5" id="KW-0560">Oxidoreductase</keyword>
<dbReference type="Gene3D" id="1.10.45.10">
    <property type="entry name" value="Vanillyl-alcohol Oxidase, Chain A, domain 4"/>
    <property type="match status" value="1"/>
</dbReference>
<dbReference type="STRING" id="1079994.SAMN04488565_0430"/>